<evidence type="ECO:0000313" key="3">
    <source>
        <dbReference type="Proteomes" id="UP001501556"/>
    </source>
</evidence>
<accession>A0ABP7QEA5</accession>
<reference evidence="3" key="1">
    <citation type="journal article" date="2019" name="Int. J. Syst. Evol. Microbiol.">
        <title>The Global Catalogue of Microorganisms (GCM) 10K type strain sequencing project: providing services to taxonomists for standard genome sequencing and annotation.</title>
        <authorList>
            <consortium name="The Broad Institute Genomics Platform"/>
            <consortium name="The Broad Institute Genome Sequencing Center for Infectious Disease"/>
            <person name="Wu L."/>
            <person name="Ma J."/>
        </authorList>
    </citation>
    <scope>NUCLEOTIDE SEQUENCE [LARGE SCALE GENOMIC DNA]</scope>
    <source>
        <strain evidence="3">JCM 17217</strain>
    </source>
</reference>
<organism evidence="2 3">
    <name type="scientific">Hymenobacter antarcticus</name>
    <dbReference type="NCBI Taxonomy" id="486270"/>
    <lineage>
        <taxon>Bacteria</taxon>
        <taxon>Pseudomonadati</taxon>
        <taxon>Bacteroidota</taxon>
        <taxon>Cytophagia</taxon>
        <taxon>Cytophagales</taxon>
        <taxon>Hymenobacteraceae</taxon>
        <taxon>Hymenobacter</taxon>
    </lineage>
</organism>
<feature type="region of interest" description="Disordered" evidence="1">
    <location>
        <begin position="1"/>
        <end position="22"/>
    </location>
</feature>
<protein>
    <submittedName>
        <fullName evidence="2">Uncharacterized protein</fullName>
    </submittedName>
</protein>
<dbReference type="EMBL" id="BAABDI010000020">
    <property type="protein sequence ID" value="GAA3981109.1"/>
    <property type="molecule type" value="Genomic_DNA"/>
</dbReference>
<comment type="caution">
    <text evidence="2">The sequence shown here is derived from an EMBL/GenBank/DDBJ whole genome shotgun (WGS) entry which is preliminary data.</text>
</comment>
<name>A0ABP7QEA5_9BACT</name>
<keyword evidence="3" id="KW-1185">Reference proteome</keyword>
<feature type="compositionally biased region" description="Basic and acidic residues" evidence="1">
    <location>
        <begin position="1"/>
        <end position="13"/>
    </location>
</feature>
<sequence length="64" mass="7160">MGVGSEHARHQQRNENGNGARGEVHLYSVNSYQGAVISEQLAVNKATVRPNKTDWKVKNSEQWP</sequence>
<evidence type="ECO:0000313" key="2">
    <source>
        <dbReference type="EMBL" id="GAA3981109.1"/>
    </source>
</evidence>
<gene>
    <name evidence="2" type="ORF">GCM10022407_27930</name>
</gene>
<dbReference type="Proteomes" id="UP001501556">
    <property type="component" value="Unassembled WGS sequence"/>
</dbReference>
<evidence type="ECO:0000256" key="1">
    <source>
        <dbReference type="SAM" id="MobiDB-lite"/>
    </source>
</evidence>
<proteinExistence type="predicted"/>